<dbReference type="Pfam" id="PF09243">
    <property type="entry name" value="Rsm22"/>
    <property type="match status" value="1"/>
</dbReference>
<dbReference type="Proteomes" id="UP000095281">
    <property type="component" value="Unplaced"/>
</dbReference>
<keyword evidence="5" id="KW-0411">Iron-sulfur</keyword>
<name>A0A1I8BLP8_MELHA</name>
<comment type="subcellular location">
    <subcellularLocation>
        <location evidence="1">Mitochondrion</location>
    </subcellularLocation>
</comment>
<evidence type="ECO:0000313" key="9">
    <source>
        <dbReference type="WBParaSite" id="MhA1_Contig31.frz3.gene18"/>
    </source>
</evidence>
<dbReference type="GO" id="GO:0008168">
    <property type="term" value="F:methyltransferase activity"/>
    <property type="evidence" value="ECO:0007669"/>
    <property type="project" value="InterPro"/>
</dbReference>
<dbReference type="WBParaSite" id="MhA1_Contig31.frz3.gene18">
    <property type="protein sequence ID" value="MhA1_Contig31.frz3.gene18"/>
    <property type="gene ID" value="MhA1_Contig31.frz3.gene18"/>
</dbReference>
<evidence type="ECO:0000256" key="4">
    <source>
        <dbReference type="ARBA" id="ARBA00023004"/>
    </source>
</evidence>
<dbReference type="GO" id="GO:0003735">
    <property type="term" value="F:structural constituent of ribosome"/>
    <property type="evidence" value="ECO:0007669"/>
    <property type="project" value="TreeGrafter"/>
</dbReference>
<evidence type="ECO:0000256" key="2">
    <source>
        <dbReference type="ARBA" id="ARBA00022723"/>
    </source>
</evidence>
<dbReference type="GO" id="GO:0051536">
    <property type="term" value="F:iron-sulfur cluster binding"/>
    <property type="evidence" value="ECO:0007669"/>
    <property type="project" value="UniProtKB-KW"/>
</dbReference>
<dbReference type="GO" id="GO:0005763">
    <property type="term" value="C:mitochondrial small ribosomal subunit"/>
    <property type="evidence" value="ECO:0007669"/>
    <property type="project" value="TreeGrafter"/>
</dbReference>
<evidence type="ECO:0000313" key="8">
    <source>
        <dbReference type="Proteomes" id="UP000095281"/>
    </source>
</evidence>
<dbReference type="GO" id="GO:0046872">
    <property type="term" value="F:metal ion binding"/>
    <property type="evidence" value="ECO:0007669"/>
    <property type="project" value="UniProtKB-KW"/>
</dbReference>
<dbReference type="GO" id="GO:0006412">
    <property type="term" value="P:translation"/>
    <property type="evidence" value="ECO:0007669"/>
    <property type="project" value="InterPro"/>
</dbReference>
<dbReference type="PANTHER" id="PTHR13184">
    <property type="entry name" value="37S RIBOSOMAL PROTEIN S22"/>
    <property type="match status" value="1"/>
</dbReference>
<protein>
    <submittedName>
        <fullName evidence="9">Methyltransferase-like protein 17, mitochondrial</fullName>
    </submittedName>
</protein>
<sequence>LPDDVKIPTLIDPGHVFAPCPHDKRCPKMVKKESCKFSVRWQEFRADHKTTSLNKDGTNVGNFSYLILAKGERSKEEEKHPRILKLERGHRCVSCQVCTAADGLQRFIVGKRTDKIYARIRRAMPSHLLPVEFNLIKTKPAPLIITTNDEKEEINEEEPLKQIASATD</sequence>
<evidence type="ECO:0000256" key="1">
    <source>
        <dbReference type="ARBA" id="ARBA00004173"/>
    </source>
</evidence>
<accession>A0A1I8BLP8</accession>
<reference evidence="9" key="1">
    <citation type="submission" date="2016-11" db="UniProtKB">
        <authorList>
            <consortium name="WormBaseParasite"/>
        </authorList>
    </citation>
    <scope>IDENTIFICATION</scope>
</reference>
<evidence type="ECO:0000256" key="3">
    <source>
        <dbReference type="ARBA" id="ARBA00022946"/>
    </source>
</evidence>
<dbReference type="AlphaFoldDB" id="A0A1I8BLP8"/>
<keyword evidence="2" id="KW-0479">Metal-binding</keyword>
<proteinExistence type="predicted"/>
<keyword evidence="8" id="KW-1185">Reference proteome</keyword>
<keyword evidence="3" id="KW-0809">Transit peptide</keyword>
<dbReference type="PANTHER" id="PTHR13184:SF5">
    <property type="entry name" value="METHYLTRANSFERASE-LIKE PROTEIN 17, MITOCHONDRIAL"/>
    <property type="match status" value="1"/>
</dbReference>
<evidence type="ECO:0000256" key="6">
    <source>
        <dbReference type="ARBA" id="ARBA00023128"/>
    </source>
</evidence>
<dbReference type="OMA" id="QEFRADH"/>
<keyword evidence="6" id="KW-0496">Mitochondrion</keyword>
<organism evidence="8 9">
    <name type="scientific">Meloidogyne hapla</name>
    <name type="common">Root-knot nematode worm</name>
    <dbReference type="NCBI Taxonomy" id="6305"/>
    <lineage>
        <taxon>Eukaryota</taxon>
        <taxon>Metazoa</taxon>
        <taxon>Ecdysozoa</taxon>
        <taxon>Nematoda</taxon>
        <taxon>Chromadorea</taxon>
        <taxon>Rhabditida</taxon>
        <taxon>Tylenchina</taxon>
        <taxon>Tylenchomorpha</taxon>
        <taxon>Tylenchoidea</taxon>
        <taxon>Meloidogynidae</taxon>
        <taxon>Meloidogyninae</taxon>
        <taxon>Meloidogyne</taxon>
    </lineage>
</organism>
<dbReference type="InterPro" id="IPR015324">
    <property type="entry name" value="Ribosomal_Rsm22-like"/>
</dbReference>
<evidence type="ECO:0000256" key="5">
    <source>
        <dbReference type="ARBA" id="ARBA00023014"/>
    </source>
</evidence>
<comment type="function">
    <text evidence="7">Mitochondrial ribosome (mitoribosome) assembly factor. Binds at the interface of the head and body domains of the mitochondrial small ribosomal subunit (mt-SSU), occluding the mRNA channel and preventing compaction of the head domain towards the body. Probable inactive methyltransferase: retains the characteristic folding and ability to bind S-adenosyl-L-methionine, but it probably lost its methyltransferase activity.</text>
</comment>
<keyword evidence="4" id="KW-0408">Iron</keyword>
<dbReference type="InterPro" id="IPR052571">
    <property type="entry name" value="Mt_RNA_Methyltransferase"/>
</dbReference>
<evidence type="ECO:0000256" key="7">
    <source>
        <dbReference type="ARBA" id="ARBA00045681"/>
    </source>
</evidence>